<protein>
    <recommendedName>
        <fullName evidence="6">Ferric oxidoreductase domain-containing protein</fullName>
    </recommendedName>
</protein>
<dbReference type="InterPro" id="IPR013130">
    <property type="entry name" value="Fe3_Rdtase_TM_dom"/>
</dbReference>
<dbReference type="OrthoDB" id="3174396at2"/>
<feature type="transmembrane region" description="Helical" evidence="5">
    <location>
        <begin position="131"/>
        <end position="152"/>
    </location>
</feature>
<proteinExistence type="predicted"/>
<dbReference type="RefSeq" id="WP_048570466.1">
    <property type="nucleotide sequence ID" value="NZ_LFVU01000026.1"/>
</dbReference>
<keyword evidence="3 5" id="KW-1133">Transmembrane helix</keyword>
<feature type="transmembrane region" description="Helical" evidence="5">
    <location>
        <begin position="99"/>
        <end position="119"/>
    </location>
</feature>
<evidence type="ECO:0000256" key="2">
    <source>
        <dbReference type="ARBA" id="ARBA00022692"/>
    </source>
</evidence>
<evidence type="ECO:0000313" key="8">
    <source>
        <dbReference type="Proteomes" id="UP000036756"/>
    </source>
</evidence>
<keyword evidence="4 5" id="KW-0472">Membrane</keyword>
<evidence type="ECO:0000259" key="6">
    <source>
        <dbReference type="Pfam" id="PF01794"/>
    </source>
</evidence>
<evidence type="ECO:0000256" key="3">
    <source>
        <dbReference type="ARBA" id="ARBA00022989"/>
    </source>
</evidence>
<feature type="domain" description="Ferric oxidoreductase" evidence="6">
    <location>
        <begin position="66"/>
        <end position="180"/>
    </location>
</feature>
<feature type="transmembrane region" description="Helical" evidence="5">
    <location>
        <begin position="172"/>
        <end position="191"/>
    </location>
</feature>
<feature type="transmembrane region" description="Helical" evidence="5">
    <location>
        <begin position="198"/>
        <end position="217"/>
    </location>
</feature>
<feature type="transmembrane region" description="Helical" evidence="5">
    <location>
        <begin position="58"/>
        <end position="79"/>
    </location>
</feature>
<reference evidence="7 8" key="1">
    <citation type="submission" date="2015-06" db="EMBL/GenBank/DDBJ databases">
        <title>Draft genome sequence of the purine-degrading Clostridium cylindrosporum HC-1 (DSM 605).</title>
        <authorList>
            <person name="Poehlein A."/>
            <person name="Schiel-Bengelsdorf B."/>
            <person name="Bengelsdorf F."/>
            <person name="Daniel R."/>
            <person name="Duerre P."/>
        </authorList>
    </citation>
    <scope>NUCLEOTIDE SEQUENCE [LARGE SCALE GENOMIC DNA]</scope>
    <source>
        <strain evidence="7 8">DSM 605</strain>
    </source>
</reference>
<evidence type="ECO:0000256" key="4">
    <source>
        <dbReference type="ARBA" id="ARBA00023136"/>
    </source>
</evidence>
<dbReference type="Pfam" id="PF01794">
    <property type="entry name" value="Ferric_reduct"/>
    <property type="match status" value="1"/>
</dbReference>
<evidence type="ECO:0000256" key="1">
    <source>
        <dbReference type="ARBA" id="ARBA00004141"/>
    </source>
</evidence>
<dbReference type="STRING" id="1121307.CLCY_3c00770"/>
<evidence type="ECO:0000256" key="5">
    <source>
        <dbReference type="SAM" id="Phobius"/>
    </source>
</evidence>
<comment type="caution">
    <text evidence="7">The sequence shown here is derived from an EMBL/GenBank/DDBJ whole genome shotgun (WGS) entry which is preliminary data.</text>
</comment>
<dbReference type="GO" id="GO:0016020">
    <property type="term" value="C:membrane"/>
    <property type="evidence" value="ECO:0007669"/>
    <property type="project" value="UniProtKB-SubCell"/>
</dbReference>
<comment type="subcellular location">
    <subcellularLocation>
        <location evidence="1">Membrane</location>
        <topology evidence="1">Multi-pass membrane protein</topology>
    </subcellularLocation>
</comment>
<evidence type="ECO:0000313" key="7">
    <source>
        <dbReference type="EMBL" id="KMT21810.1"/>
    </source>
</evidence>
<dbReference type="AlphaFoldDB" id="A0A0J8D6V6"/>
<dbReference type="EMBL" id="LFVU01000026">
    <property type="protein sequence ID" value="KMT21810.1"/>
    <property type="molecule type" value="Genomic_DNA"/>
</dbReference>
<dbReference type="Proteomes" id="UP000036756">
    <property type="component" value="Unassembled WGS sequence"/>
</dbReference>
<gene>
    <name evidence="7" type="ORF">CLCY_3c00770</name>
</gene>
<sequence>MLFIISILFVLILSVLLHKQIKKHANVFNFITILISISFIILPQMKLDAYIPEVIDKYFISIFSRGAVSTAAFTLVMYAGALNRRLSITKTLMSIRAELSIMACILTLGHNILFGMIFFPKLFLDPGSMQPLKLIATILTLIMICIMLPLMITSFTSVRKRMSYKNWKNLQRLSYLFYGLIYVHIACLFIPKIQKGKFLDITIYTVIFLAYAVLRIYKYSVDTKKKQNTKIKLHA</sequence>
<feature type="transmembrane region" description="Helical" evidence="5">
    <location>
        <begin position="27"/>
        <end position="46"/>
    </location>
</feature>
<name>A0A0J8D6V6_CLOCY</name>
<accession>A0A0J8D6V6</accession>
<organism evidence="7 8">
    <name type="scientific">Clostridium cylindrosporum DSM 605</name>
    <dbReference type="NCBI Taxonomy" id="1121307"/>
    <lineage>
        <taxon>Bacteria</taxon>
        <taxon>Bacillati</taxon>
        <taxon>Bacillota</taxon>
        <taxon>Clostridia</taxon>
        <taxon>Eubacteriales</taxon>
        <taxon>Clostridiaceae</taxon>
        <taxon>Clostridium</taxon>
    </lineage>
</organism>
<keyword evidence="2 5" id="KW-0812">Transmembrane</keyword>
<dbReference type="PATRIC" id="fig|1121307.3.peg.1431"/>
<keyword evidence="8" id="KW-1185">Reference proteome</keyword>